<comment type="subcellular location">
    <subcellularLocation>
        <location evidence="1">Secreted</location>
    </subcellularLocation>
</comment>
<feature type="non-terminal residue" evidence="6">
    <location>
        <position position="1"/>
    </location>
</feature>
<evidence type="ECO:0000256" key="4">
    <source>
        <dbReference type="ARBA" id="ARBA00022729"/>
    </source>
</evidence>
<evidence type="ECO:0000313" key="6">
    <source>
        <dbReference type="EMBL" id="BAA96394.1"/>
    </source>
</evidence>
<dbReference type="GO" id="GO:0005576">
    <property type="term" value="C:extracellular region"/>
    <property type="evidence" value="ECO:0007669"/>
    <property type="project" value="UniProtKB-SubCell"/>
</dbReference>
<organism evidence="6">
    <name type="scientific">Brassica campestris</name>
    <name type="common">Field mustard</name>
    <dbReference type="NCBI Taxonomy" id="3711"/>
    <lineage>
        <taxon>Eukaryota</taxon>
        <taxon>Viridiplantae</taxon>
        <taxon>Streptophyta</taxon>
        <taxon>Embryophyta</taxon>
        <taxon>Tracheophyta</taxon>
        <taxon>Spermatophyta</taxon>
        <taxon>Magnoliopsida</taxon>
        <taxon>eudicotyledons</taxon>
        <taxon>Gunneridae</taxon>
        <taxon>Pentapetalae</taxon>
        <taxon>rosids</taxon>
        <taxon>malvids</taxon>
        <taxon>Brassicales</taxon>
        <taxon>Brassicaceae</taxon>
        <taxon>Brassiceae</taxon>
        <taxon>Brassica</taxon>
    </lineage>
</organism>
<keyword evidence="4" id="KW-0732">Signal</keyword>
<gene>
    <name evidence="6" type="primary">SP11-32</name>
</gene>
<protein>
    <submittedName>
        <fullName evidence="6">S locus protein 11-32</fullName>
    </submittedName>
</protein>
<dbReference type="GO" id="GO:0007165">
    <property type="term" value="P:signal transduction"/>
    <property type="evidence" value="ECO:0007669"/>
    <property type="project" value="InterPro"/>
</dbReference>
<dbReference type="Pfam" id="PF06876">
    <property type="entry name" value="SCRL"/>
    <property type="match status" value="1"/>
</dbReference>
<evidence type="ECO:0000256" key="2">
    <source>
        <dbReference type="ARBA" id="ARBA00006722"/>
    </source>
</evidence>
<keyword evidence="3" id="KW-0964">Secreted</keyword>
<comment type="similarity">
    <text evidence="2">Belongs to the DEFL family.</text>
</comment>
<evidence type="ECO:0000256" key="5">
    <source>
        <dbReference type="ARBA" id="ARBA00023157"/>
    </source>
</evidence>
<reference evidence="6" key="1">
    <citation type="journal article" date="2000" name="FEBS Lett.">
        <title>Highly divergent sequences of the pollen self-incompatibility (S) gene in class-I S haplotypes of Brassica campestris (syn. rapa) L.</title>
        <authorList>
            <person name="Watanabe M."/>
            <person name="Ito A."/>
            <person name="Takada Y."/>
            <person name="Ninomiya C."/>
            <person name="Kakizaki T."/>
            <person name="Takahata Y."/>
            <person name="Hatakeyama K."/>
            <person name="Hinata K."/>
            <person name="Suzuki G."/>
            <person name="Takasaki T."/>
            <person name="Satta Y."/>
            <person name="Shiba H."/>
            <person name="Takayama S."/>
            <person name="Isogai A."/>
        </authorList>
    </citation>
    <scope>NUCLEOTIDE SEQUENCE</scope>
    <source>
        <strain evidence="6">S32</strain>
    </source>
</reference>
<keyword evidence="5" id="KW-1015">Disulfide bond</keyword>
<evidence type="ECO:0000256" key="3">
    <source>
        <dbReference type="ARBA" id="ARBA00022525"/>
    </source>
</evidence>
<sequence>IFVVSIHVQGVEANPTKLCRGSVTSRGVCDNSGVQRCVTEFSKKIDKDPRLCSCICRHHEGRRFCPCECKC</sequence>
<dbReference type="AlphaFoldDB" id="Q9LRE0"/>
<dbReference type="EMBL" id="AB039756">
    <property type="protein sequence ID" value="BAA96394.1"/>
    <property type="molecule type" value="mRNA"/>
</dbReference>
<proteinExistence type="evidence at transcript level"/>
<accession>Q9LRE0</accession>
<name>Q9LRE0_BRACM</name>
<dbReference type="InterPro" id="IPR010682">
    <property type="entry name" value="SCRL"/>
</dbReference>
<evidence type="ECO:0000256" key="1">
    <source>
        <dbReference type="ARBA" id="ARBA00004613"/>
    </source>
</evidence>